<evidence type="ECO:0000313" key="4">
    <source>
        <dbReference type="EMBL" id="SFD67250.1"/>
    </source>
</evidence>
<feature type="domain" description="DUF5627" evidence="3">
    <location>
        <begin position="196"/>
        <end position="333"/>
    </location>
</feature>
<evidence type="ECO:0000256" key="1">
    <source>
        <dbReference type="SAM" id="SignalP"/>
    </source>
</evidence>
<dbReference type="OrthoDB" id="1041979at2"/>
<sequence>MKNKIFLVVAVLFALLTACTNDDQNFDDYEYSAVYFAYQFPVRTITLGEDIFDTSLDNEHKCKIMGTLGGVYKNDKEVTIDVSVANSLTSNLLFSNGGDQIVAMPANYYTLLSNKIVIPKGQITGGVEVQLTDAFFADPLAIKKTYVIPLQMTKVVNADSILSGKALVANPLRPLSSDWSIAPKDYVFYAIKYVNPWDGFYLRRGKDTFVGNNGNTALNRVETRHNTYVEKDQVNRINTLSMKTIDFPVTIKDKAGANINFNLVLTFDDKDNCTITGNNNSQFTASGTGKFVRKGEKNSWGNKDRDALYLDYKVNFQDFSVATKDTLVLRDRGVTAELFTPVVK</sequence>
<dbReference type="Proteomes" id="UP000199672">
    <property type="component" value="Unassembled WGS sequence"/>
</dbReference>
<dbReference type="PROSITE" id="PS51257">
    <property type="entry name" value="PROKAR_LIPOPROTEIN"/>
    <property type="match status" value="1"/>
</dbReference>
<evidence type="ECO:0000259" key="2">
    <source>
        <dbReference type="Pfam" id="PF08522"/>
    </source>
</evidence>
<feature type="chain" id="PRO_5011623784" description="Adhesin" evidence="1">
    <location>
        <begin position="21"/>
        <end position="344"/>
    </location>
</feature>
<dbReference type="InterPro" id="IPR040580">
    <property type="entry name" value="DUF5627"/>
</dbReference>
<dbReference type="InterPro" id="IPR013728">
    <property type="entry name" value="BT_3987-like_N"/>
</dbReference>
<dbReference type="STRING" id="739143.SAMN05216297_110257"/>
<dbReference type="Gene3D" id="2.40.128.420">
    <property type="match status" value="1"/>
</dbReference>
<reference evidence="5" key="1">
    <citation type="submission" date="2016-10" db="EMBL/GenBank/DDBJ databases">
        <authorList>
            <person name="Varghese N."/>
            <person name="Submissions S."/>
        </authorList>
    </citation>
    <scope>NUCLEOTIDE SEQUENCE [LARGE SCALE GENOMIC DNA]</scope>
    <source>
        <strain evidence="5">CGMCC 1.10370</strain>
    </source>
</reference>
<proteinExistence type="predicted"/>
<dbReference type="AlphaFoldDB" id="A0A1I1UH41"/>
<protein>
    <recommendedName>
        <fullName evidence="6">Adhesin</fullName>
    </recommendedName>
</protein>
<feature type="signal peptide" evidence="1">
    <location>
        <begin position="1"/>
        <end position="20"/>
    </location>
</feature>
<dbReference type="Gene3D" id="2.60.40.1740">
    <property type="entry name" value="hypothetical protein (bacova_03559)"/>
    <property type="match status" value="1"/>
</dbReference>
<dbReference type="RefSeq" id="WP_091496300.1">
    <property type="nucleotide sequence ID" value="NZ_FOMH01000010.1"/>
</dbReference>
<dbReference type="Pfam" id="PF18620">
    <property type="entry name" value="DUF5627"/>
    <property type="match status" value="1"/>
</dbReference>
<gene>
    <name evidence="4" type="ORF">SAMN05216297_110257</name>
</gene>
<keyword evidence="5" id="KW-1185">Reference proteome</keyword>
<organism evidence="4 5">
    <name type="scientific">Flavobacterium phragmitis</name>
    <dbReference type="NCBI Taxonomy" id="739143"/>
    <lineage>
        <taxon>Bacteria</taxon>
        <taxon>Pseudomonadati</taxon>
        <taxon>Bacteroidota</taxon>
        <taxon>Flavobacteriia</taxon>
        <taxon>Flavobacteriales</taxon>
        <taxon>Flavobacteriaceae</taxon>
        <taxon>Flavobacterium</taxon>
    </lineage>
</organism>
<dbReference type="Pfam" id="PF08522">
    <property type="entry name" value="BT_3987-like_N"/>
    <property type="match status" value="1"/>
</dbReference>
<name>A0A1I1UH41_9FLAO</name>
<evidence type="ECO:0008006" key="6">
    <source>
        <dbReference type="Google" id="ProtNLM"/>
    </source>
</evidence>
<dbReference type="EMBL" id="FOMH01000010">
    <property type="protein sequence ID" value="SFD67250.1"/>
    <property type="molecule type" value="Genomic_DNA"/>
</dbReference>
<keyword evidence="1" id="KW-0732">Signal</keyword>
<feature type="domain" description="BT-3987-like N-terminal" evidence="2">
    <location>
        <begin position="31"/>
        <end position="158"/>
    </location>
</feature>
<evidence type="ECO:0000313" key="5">
    <source>
        <dbReference type="Proteomes" id="UP000199672"/>
    </source>
</evidence>
<accession>A0A1I1UH41</accession>
<evidence type="ECO:0000259" key="3">
    <source>
        <dbReference type="Pfam" id="PF18620"/>
    </source>
</evidence>